<protein>
    <submittedName>
        <fullName evidence="1">Uncharacterized protein</fullName>
    </submittedName>
</protein>
<dbReference type="Gramene" id="Zm00001eb322780_T003">
    <property type="protein sequence ID" value="Zm00001eb322780_P003"/>
    <property type="gene ID" value="Zm00001eb322780"/>
</dbReference>
<accession>A0A804UEH1</accession>
<sequence length="153" mass="17352">MGMVLDASAADGRRVELDGDMRWTSQIHGPGIESTRFNNYLHGSKCLIRTEDEMNRKGKLTCERGRGGSHNQRAWFNTSMARIMNDMKISRGEKQSASQETRTSLVWPVQDFRMLSMISMLYSLASCLTMRERLSEGLKAVGAVRMFFWSFGG</sequence>
<keyword evidence="2" id="KW-1185">Reference proteome</keyword>
<evidence type="ECO:0000313" key="1">
    <source>
        <dbReference type="EnsemblPlants" id="Zm00001eb322780_P003"/>
    </source>
</evidence>
<name>A0A804UEH1_MAIZE</name>
<evidence type="ECO:0000313" key="2">
    <source>
        <dbReference type="Proteomes" id="UP000007305"/>
    </source>
</evidence>
<proteinExistence type="predicted"/>
<dbReference type="Proteomes" id="UP000007305">
    <property type="component" value="Chromosome 7"/>
</dbReference>
<dbReference type="AlphaFoldDB" id="A0A804UEH1"/>
<organism evidence="1 2">
    <name type="scientific">Zea mays</name>
    <name type="common">Maize</name>
    <dbReference type="NCBI Taxonomy" id="4577"/>
    <lineage>
        <taxon>Eukaryota</taxon>
        <taxon>Viridiplantae</taxon>
        <taxon>Streptophyta</taxon>
        <taxon>Embryophyta</taxon>
        <taxon>Tracheophyta</taxon>
        <taxon>Spermatophyta</taxon>
        <taxon>Magnoliopsida</taxon>
        <taxon>Liliopsida</taxon>
        <taxon>Poales</taxon>
        <taxon>Poaceae</taxon>
        <taxon>PACMAD clade</taxon>
        <taxon>Panicoideae</taxon>
        <taxon>Andropogonodae</taxon>
        <taxon>Andropogoneae</taxon>
        <taxon>Tripsacinae</taxon>
        <taxon>Zea</taxon>
    </lineage>
</organism>
<dbReference type="InParanoid" id="A0A804UEH1"/>
<reference evidence="1" key="3">
    <citation type="submission" date="2021-05" db="UniProtKB">
        <authorList>
            <consortium name="EnsemblPlants"/>
        </authorList>
    </citation>
    <scope>IDENTIFICATION</scope>
    <source>
        <strain evidence="1">cv. B73</strain>
    </source>
</reference>
<reference evidence="1" key="2">
    <citation type="submission" date="2019-07" db="EMBL/GenBank/DDBJ databases">
        <authorList>
            <person name="Seetharam A."/>
            <person name="Woodhouse M."/>
            <person name="Cannon E."/>
        </authorList>
    </citation>
    <scope>NUCLEOTIDE SEQUENCE [LARGE SCALE GENOMIC DNA]</scope>
    <source>
        <strain evidence="1">cv. B73</strain>
    </source>
</reference>
<reference evidence="2" key="1">
    <citation type="submission" date="2015-12" db="EMBL/GenBank/DDBJ databases">
        <title>Update maize B73 reference genome by single molecule sequencing technologies.</title>
        <authorList>
            <consortium name="Maize Genome Sequencing Project"/>
            <person name="Ware D."/>
        </authorList>
    </citation>
    <scope>NUCLEOTIDE SEQUENCE [LARGE SCALE GENOMIC DNA]</scope>
    <source>
        <strain evidence="2">cv. B73</strain>
    </source>
</reference>
<dbReference type="EnsemblPlants" id="Zm00001eb322780_T003">
    <property type="protein sequence ID" value="Zm00001eb322780_P003"/>
    <property type="gene ID" value="Zm00001eb322780"/>
</dbReference>